<keyword evidence="3" id="KW-1185">Reference proteome</keyword>
<dbReference type="OrthoDB" id="5918037at2"/>
<reference evidence="3" key="1">
    <citation type="submission" date="2006-02" db="EMBL/GenBank/DDBJ databases">
        <title>Complete sequence of chromosome of Rhodoferax ferrireducens DSM 15236.</title>
        <authorList>
            <person name="Copeland A."/>
            <person name="Lucas S."/>
            <person name="Lapidus A."/>
            <person name="Barry K."/>
            <person name="Detter J.C."/>
            <person name="Glavina del Rio T."/>
            <person name="Hammon N."/>
            <person name="Israni S."/>
            <person name="Pitluck S."/>
            <person name="Brettin T."/>
            <person name="Bruce D."/>
            <person name="Han C."/>
            <person name="Tapia R."/>
            <person name="Gilna P."/>
            <person name="Kiss H."/>
            <person name="Schmutz J."/>
            <person name="Larimer F."/>
            <person name="Land M."/>
            <person name="Kyrpides N."/>
            <person name="Ivanova N."/>
            <person name="Richardson P."/>
        </authorList>
    </citation>
    <scope>NUCLEOTIDE SEQUENCE [LARGE SCALE GENOMIC DNA]</scope>
    <source>
        <strain evidence="3">ATCC BAA-621 / DSM 15236 / T118</strain>
    </source>
</reference>
<dbReference type="eggNOG" id="COG5642">
    <property type="taxonomic scope" value="Bacteria"/>
</dbReference>
<evidence type="ECO:0000313" key="3">
    <source>
        <dbReference type="Proteomes" id="UP000008332"/>
    </source>
</evidence>
<dbReference type="EMBL" id="CP000267">
    <property type="protein sequence ID" value="ABD68917.1"/>
    <property type="molecule type" value="Genomic_DNA"/>
</dbReference>
<evidence type="ECO:0000313" key="2">
    <source>
        <dbReference type="EMBL" id="ABD68917.1"/>
    </source>
</evidence>
<name>Q21Z86_ALBFT</name>
<dbReference type="AlphaFoldDB" id="Q21Z86"/>
<dbReference type="KEGG" id="rfr:Rfer_1181"/>
<sequence length="85" mass="8987">MNSPKGTASPHDAAFDTLLAIAHQMLQDNADAQAMDFDVVTWLTTWIEQPLPALGGVTPASLMVTQAGVELVSDVLKSMASGAYR</sequence>
<accession>Q21Z86</accession>
<gene>
    <name evidence="2" type="ordered locus">Rfer_1181</name>
</gene>
<evidence type="ECO:0000259" key="1">
    <source>
        <dbReference type="Pfam" id="PF09722"/>
    </source>
</evidence>
<feature type="domain" description="Antitoxin Xre/MbcA/ParS-like toxin-binding" evidence="1">
    <location>
        <begin position="43"/>
        <end position="82"/>
    </location>
</feature>
<dbReference type="HOGENOM" id="CLU_2615240_0_0_4"/>
<organism evidence="2 3">
    <name type="scientific">Albidiferax ferrireducens (strain ATCC BAA-621 / DSM 15236 / T118)</name>
    <name type="common">Rhodoferax ferrireducens</name>
    <dbReference type="NCBI Taxonomy" id="338969"/>
    <lineage>
        <taxon>Bacteria</taxon>
        <taxon>Pseudomonadati</taxon>
        <taxon>Pseudomonadota</taxon>
        <taxon>Betaproteobacteria</taxon>
        <taxon>Burkholderiales</taxon>
        <taxon>Comamonadaceae</taxon>
        <taxon>Rhodoferax</taxon>
    </lineage>
</organism>
<dbReference type="RefSeq" id="WP_011463486.1">
    <property type="nucleotide sequence ID" value="NC_007908.1"/>
</dbReference>
<dbReference type="STRING" id="338969.Rfer_1181"/>
<dbReference type="Pfam" id="PF09722">
    <property type="entry name" value="Xre_MbcA_ParS_C"/>
    <property type="match status" value="1"/>
</dbReference>
<protein>
    <recommendedName>
        <fullName evidence="1">Antitoxin Xre/MbcA/ParS-like toxin-binding domain-containing protein</fullName>
    </recommendedName>
</protein>
<dbReference type="Proteomes" id="UP000008332">
    <property type="component" value="Chromosome"/>
</dbReference>
<proteinExistence type="predicted"/>
<dbReference type="InterPro" id="IPR024467">
    <property type="entry name" value="Xre/MbcA/ParS-like_toxin-bd"/>
</dbReference>